<evidence type="ECO:0000256" key="1">
    <source>
        <dbReference type="SAM" id="SignalP"/>
    </source>
</evidence>
<keyword evidence="1" id="KW-0732">Signal</keyword>
<evidence type="ECO:0000313" key="2">
    <source>
        <dbReference type="EMBL" id="KAL1403421.1"/>
    </source>
</evidence>
<organism evidence="2 3">
    <name type="scientific">Culex pipiens pipiens</name>
    <name type="common">Northern house mosquito</name>
    <dbReference type="NCBI Taxonomy" id="38569"/>
    <lineage>
        <taxon>Eukaryota</taxon>
        <taxon>Metazoa</taxon>
        <taxon>Ecdysozoa</taxon>
        <taxon>Arthropoda</taxon>
        <taxon>Hexapoda</taxon>
        <taxon>Insecta</taxon>
        <taxon>Pterygota</taxon>
        <taxon>Neoptera</taxon>
        <taxon>Endopterygota</taxon>
        <taxon>Diptera</taxon>
        <taxon>Nematocera</taxon>
        <taxon>Culicoidea</taxon>
        <taxon>Culicidae</taxon>
        <taxon>Culicinae</taxon>
        <taxon>Culicini</taxon>
        <taxon>Culex</taxon>
        <taxon>Culex</taxon>
    </lineage>
</organism>
<gene>
    <name evidence="2" type="ORF">pipiens_019370</name>
</gene>
<reference evidence="2 3" key="1">
    <citation type="submission" date="2024-05" db="EMBL/GenBank/DDBJ databases">
        <title>Culex pipiens pipiens assembly and annotation.</title>
        <authorList>
            <person name="Alout H."/>
            <person name="Durand T."/>
        </authorList>
    </citation>
    <scope>NUCLEOTIDE SEQUENCE [LARGE SCALE GENOMIC DNA]</scope>
    <source>
        <strain evidence="2">HA-2024</strain>
        <tissue evidence="2">Whole body</tissue>
    </source>
</reference>
<evidence type="ECO:0000313" key="3">
    <source>
        <dbReference type="Proteomes" id="UP001562425"/>
    </source>
</evidence>
<protein>
    <submittedName>
        <fullName evidence="2">Uncharacterized protein</fullName>
    </submittedName>
</protein>
<feature type="chain" id="PRO_5044795234" evidence="1">
    <location>
        <begin position="23"/>
        <end position="388"/>
    </location>
</feature>
<accession>A0ABD1DUJ6</accession>
<dbReference type="EMBL" id="JBEHCU010001614">
    <property type="protein sequence ID" value="KAL1403421.1"/>
    <property type="molecule type" value="Genomic_DNA"/>
</dbReference>
<comment type="caution">
    <text evidence="2">The sequence shown here is derived from an EMBL/GenBank/DDBJ whole genome shotgun (WGS) entry which is preliminary data.</text>
</comment>
<proteinExistence type="predicted"/>
<dbReference type="AlphaFoldDB" id="A0ABD1DUJ6"/>
<sequence length="388" mass="42143">MVFKIGFLVCLGALLWPPPVAAQLEVFGLLDVQLTPNDPNINYTSPVVMDGNLATLATLLGNLSKIYAGRFRLRPHYSYLNAGGIMTLPSNYKDVETFFNIGNMLWLSMLNPIAKRIVKIANNTRYGVVTAAPARSILVDLPAAFGITDLASVKLKTVTYASGTSAISPEIFGAELNKTKNILSQIIPKLYFWGYVYYTNTNSNTLSLAYLAAAFTASPLLNIAGQLLSQVNTLLAPTDLFGVLTTLTQLANGFPLIGKFVPSNTSLIPPDPVQTYTCGAVFTENLDRFFALLNETSIAASNLINSNSTTSAQSLTGVATAIAKFNAILPFMTNLTQQVTGNLLNGMGAPQWTHRRLYPEPIRSNLGKADCHLLYLKRYNAQRLGLTF</sequence>
<dbReference type="Proteomes" id="UP001562425">
    <property type="component" value="Unassembled WGS sequence"/>
</dbReference>
<name>A0ABD1DUJ6_CULPP</name>
<keyword evidence="3" id="KW-1185">Reference proteome</keyword>
<feature type="signal peptide" evidence="1">
    <location>
        <begin position="1"/>
        <end position="22"/>
    </location>
</feature>